<dbReference type="Pfam" id="PF04055">
    <property type="entry name" value="Radical_SAM"/>
    <property type="match status" value="1"/>
</dbReference>
<reference evidence="8 9" key="1">
    <citation type="submission" date="2019-12" db="EMBL/GenBank/DDBJ databases">
        <authorList>
            <person name="Zhao J."/>
        </authorList>
    </citation>
    <scope>NUCLEOTIDE SEQUENCE [LARGE SCALE GENOMIC DNA]</scope>
    <source>
        <strain evidence="8 9">S-15</strain>
    </source>
</reference>
<keyword evidence="5" id="KW-0408">Iron</keyword>
<dbReference type="InterPro" id="IPR050377">
    <property type="entry name" value="Radical_SAM_PqqE_MftC-like"/>
</dbReference>
<dbReference type="PANTHER" id="PTHR11228">
    <property type="entry name" value="RADICAL SAM DOMAIN PROTEIN"/>
    <property type="match status" value="1"/>
</dbReference>
<keyword evidence="3" id="KW-0949">S-adenosyl-L-methionine</keyword>
<dbReference type="InterPro" id="IPR034391">
    <property type="entry name" value="AdoMet-like_SPASM_containing"/>
</dbReference>
<dbReference type="InterPro" id="IPR007197">
    <property type="entry name" value="rSAM"/>
</dbReference>
<keyword evidence="6" id="KW-0411">Iron-sulfur</keyword>
<dbReference type="EMBL" id="WWNE01000004">
    <property type="protein sequence ID" value="NBG65109.1"/>
    <property type="molecule type" value="Genomic_DNA"/>
</dbReference>
<dbReference type="Gene3D" id="3.20.20.70">
    <property type="entry name" value="Aldolase class I"/>
    <property type="match status" value="1"/>
</dbReference>
<dbReference type="PANTHER" id="PTHR11228:SF7">
    <property type="entry name" value="PQQA PEPTIDE CYCLASE"/>
    <property type="match status" value="1"/>
</dbReference>
<proteinExistence type="predicted"/>
<dbReference type="SFLD" id="SFLDG01387">
    <property type="entry name" value="BtrN-like_SPASM_domain_contain"/>
    <property type="match status" value="1"/>
</dbReference>
<evidence type="ECO:0000256" key="4">
    <source>
        <dbReference type="ARBA" id="ARBA00022723"/>
    </source>
</evidence>
<feature type="domain" description="Radical SAM core" evidence="7">
    <location>
        <begin position="42"/>
        <end position="264"/>
    </location>
</feature>
<dbReference type="Pfam" id="PF13186">
    <property type="entry name" value="SPASM"/>
    <property type="match status" value="1"/>
</dbReference>
<evidence type="ECO:0000259" key="7">
    <source>
        <dbReference type="PROSITE" id="PS51918"/>
    </source>
</evidence>
<gene>
    <name evidence="8" type="ORF">GQN54_03210</name>
</gene>
<keyword evidence="9" id="KW-1185">Reference proteome</keyword>
<evidence type="ECO:0000256" key="6">
    <source>
        <dbReference type="ARBA" id="ARBA00023014"/>
    </source>
</evidence>
<organism evidence="8 9">
    <name type="scientific">Acidiluteibacter ferrifornacis</name>
    <dbReference type="NCBI Taxonomy" id="2692424"/>
    <lineage>
        <taxon>Bacteria</taxon>
        <taxon>Pseudomonadati</taxon>
        <taxon>Bacteroidota</taxon>
        <taxon>Flavobacteriia</taxon>
        <taxon>Flavobacteriales</taxon>
        <taxon>Cryomorphaceae</taxon>
        <taxon>Acidiluteibacter</taxon>
    </lineage>
</organism>
<dbReference type="SUPFAM" id="SSF102114">
    <property type="entry name" value="Radical SAM enzymes"/>
    <property type="match status" value="1"/>
</dbReference>
<evidence type="ECO:0000313" key="8">
    <source>
        <dbReference type="EMBL" id="NBG65109.1"/>
    </source>
</evidence>
<evidence type="ECO:0000256" key="1">
    <source>
        <dbReference type="ARBA" id="ARBA00001966"/>
    </source>
</evidence>
<dbReference type="GO" id="GO:0046872">
    <property type="term" value="F:metal ion binding"/>
    <property type="evidence" value="ECO:0007669"/>
    <property type="project" value="UniProtKB-KW"/>
</dbReference>
<dbReference type="InterPro" id="IPR058240">
    <property type="entry name" value="rSAM_sf"/>
</dbReference>
<comment type="caution">
    <text evidence="8">The sequence shown here is derived from an EMBL/GenBank/DDBJ whole genome shotgun (WGS) entry which is preliminary data.</text>
</comment>
<dbReference type="CDD" id="cd01335">
    <property type="entry name" value="Radical_SAM"/>
    <property type="match status" value="1"/>
</dbReference>
<evidence type="ECO:0000256" key="5">
    <source>
        <dbReference type="ARBA" id="ARBA00023004"/>
    </source>
</evidence>
<keyword evidence="2" id="KW-0004">4Fe-4S</keyword>
<evidence type="ECO:0000256" key="3">
    <source>
        <dbReference type="ARBA" id="ARBA00022691"/>
    </source>
</evidence>
<sequence>MLIDTKDAFNLISKLSARKLVNITKVWGSFFWSKWQSKPIQKGLPISISMEPTTACNLGCPECPSGLKFFTRPTGNLKPRFYESIIDQLEKDLLYLTFYFQGEPYINPSFLEMVKYASDRKIYTATSTNAHFLNDENARKTVESGLDRIIISIDGTTQEVYESYRKNGDLSKVIEGTKNIIKWKKKLKSSTPNVMFQFLVVKPNEHQIADVKKLGKELGVDSVKLKTAQVYEYENGNELIPEQQQYSRYQKEANGKYSIKNSLEDQCWKMWSSCVITWDGKVVPCCFDKDATHRLGELKDLSFQEIWQGEAYQKFRGQLLNGRKNIDICKNCSEGTKVWA</sequence>
<name>A0A6N9NGZ6_9FLAO</name>
<dbReference type="AlphaFoldDB" id="A0A6N9NGZ6"/>
<evidence type="ECO:0000313" key="9">
    <source>
        <dbReference type="Proteomes" id="UP000470771"/>
    </source>
</evidence>
<dbReference type="PROSITE" id="PS51918">
    <property type="entry name" value="RADICAL_SAM"/>
    <property type="match status" value="1"/>
</dbReference>
<protein>
    <submittedName>
        <fullName evidence="8">Radical SAM protein</fullName>
    </submittedName>
</protein>
<dbReference type="SFLD" id="SFLDS00029">
    <property type="entry name" value="Radical_SAM"/>
    <property type="match status" value="1"/>
</dbReference>
<dbReference type="GO" id="GO:0003824">
    <property type="term" value="F:catalytic activity"/>
    <property type="evidence" value="ECO:0007669"/>
    <property type="project" value="InterPro"/>
</dbReference>
<dbReference type="InterPro" id="IPR023885">
    <property type="entry name" value="4Fe4S-binding_SPASM_dom"/>
</dbReference>
<accession>A0A6N9NGZ6</accession>
<dbReference type="InterPro" id="IPR013785">
    <property type="entry name" value="Aldolase_TIM"/>
</dbReference>
<keyword evidence="4" id="KW-0479">Metal-binding</keyword>
<dbReference type="RefSeq" id="WP_160631932.1">
    <property type="nucleotide sequence ID" value="NZ_WWNE01000004.1"/>
</dbReference>
<dbReference type="Proteomes" id="UP000470771">
    <property type="component" value="Unassembled WGS sequence"/>
</dbReference>
<evidence type="ECO:0000256" key="2">
    <source>
        <dbReference type="ARBA" id="ARBA00022485"/>
    </source>
</evidence>
<comment type="cofactor">
    <cofactor evidence="1">
        <name>[4Fe-4S] cluster</name>
        <dbReference type="ChEBI" id="CHEBI:49883"/>
    </cofactor>
</comment>
<dbReference type="SFLD" id="SFLDG01067">
    <property type="entry name" value="SPASM/twitch_domain_containing"/>
    <property type="match status" value="1"/>
</dbReference>
<dbReference type="GO" id="GO:0051536">
    <property type="term" value="F:iron-sulfur cluster binding"/>
    <property type="evidence" value="ECO:0007669"/>
    <property type="project" value="UniProtKB-KW"/>
</dbReference>